<proteinExistence type="inferred from homology"/>
<reference evidence="3 4" key="1">
    <citation type="submission" date="2023-07" db="EMBL/GenBank/DDBJ databases">
        <title>Sorghum-associated microbial communities from plants grown in Nebraska, USA.</title>
        <authorList>
            <person name="Schachtman D."/>
        </authorList>
    </citation>
    <scope>NUCLEOTIDE SEQUENCE [LARGE SCALE GENOMIC DNA]</scope>
    <source>
        <strain evidence="3 4">4138</strain>
    </source>
</reference>
<dbReference type="HAMAP" id="MF_00634">
    <property type="entry name" value="UPF0235"/>
    <property type="match status" value="1"/>
</dbReference>
<evidence type="ECO:0000313" key="4">
    <source>
        <dbReference type="Proteomes" id="UP001257909"/>
    </source>
</evidence>
<evidence type="ECO:0000313" key="3">
    <source>
        <dbReference type="EMBL" id="MDR7121536.1"/>
    </source>
</evidence>
<evidence type="ECO:0000256" key="2">
    <source>
        <dbReference type="HAMAP-Rule" id="MF_00634"/>
    </source>
</evidence>
<dbReference type="InterPro" id="IPR036591">
    <property type="entry name" value="YggU-like_sf"/>
</dbReference>
<organism evidence="3 4">
    <name type="scientific">Rheinheimera soli</name>
    <dbReference type="NCBI Taxonomy" id="443616"/>
    <lineage>
        <taxon>Bacteria</taxon>
        <taxon>Pseudomonadati</taxon>
        <taxon>Pseudomonadota</taxon>
        <taxon>Gammaproteobacteria</taxon>
        <taxon>Chromatiales</taxon>
        <taxon>Chromatiaceae</taxon>
        <taxon>Rheinheimera</taxon>
    </lineage>
</organism>
<dbReference type="NCBIfam" id="TIGR00251">
    <property type="entry name" value="DUF167 family protein"/>
    <property type="match status" value="1"/>
</dbReference>
<dbReference type="InterPro" id="IPR003746">
    <property type="entry name" value="DUF167"/>
</dbReference>
<keyword evidence="4" id="KW-1185">Reference proteome</keyword>
<dbReference type="SMART" id="SM01152">
    <property type="entry name" value="DUF167"/>
    <property type="match status" value="1"/>
</dbReference>
<sequence>MLTRLTNGDILLQLHVQPGASRDQFLGLHGDAIKVAIKAPPVDGKANAHLQQFLAQSFDVAKRQVLLEKGELSRQKKWRILAPCSVPEALQPYLEST</sequence>
<gene>
    <name evidence="3" type="ORF">J2W69_002487</name>
</gene>
<dbReference type="PANTHER" id="PTHR13420">
    <property type="entry name" value="UPF0235 PROTEIN C15ORF40"/>
    <property type="match status" value="1"/>
</dbReference>
<dbReference type="EMBL" id="JAVDWR010000007">
    <property type="protein sequence ID" value="MDR7121536.1"/>
    <property type="molecule type" value="Genomic_DNA"/>
</dbReference>
<protein>
    <recommendedName>
        <fullName evidence="2">UPF0235 protein J2W69_002487</fullName>
    </recommendedName>
</protein>
<dbReference type="Pfam" id="PF02594">
    <property type="entry name" value="DUF167"/>
    <property type="match status" value="1"/>
</dbReference>
<dbReference type="SUPFAM" id="SSF69786">
    <property type="entry name" value="YggU-like"/>
    <property type="match status" value="1"/>
</dbReference>
<dbReference type="Gene3D" id="3.30.1200.10">
    <property type="entry name" value="YggU-like"/>
    <property type="match status" value="1"/>
</dbReference>
<dbReference type="PANTHER" id="PTHR13420:SF7">
    <property type="entry name" value="UPF0235 PROTEIN C15ORF40"/>
    <property type="match status" value="1"/>
</dbReference>
<dbReference type="RefSeq" id="WP_310278838.1">
    <property type="nucleotide sequence ID" value="NZ_JAVDWR010000007.1"/>
</dbReference>
<accession>A0ABU1W0P1</accession>
<comment type="similarity">
    <text evidence="1 2">Belongs to the UPF0235 family.</text>
</comment>
<evidence type="ECO:0000256" key="1">
    <source>
        <dbReference type="ARBA" id="ARBA00010364"/>
    </source>
</evidence>
<name>A0ABU1W0P1_9GAMM</name>
<comment type="caution">
    <text evidence="3">The sequence shown here is derived from an EMBL/GenBank/DDBJ whole genome shotgun (WGS) entry which is preliminary data.</text>
</comment>
<dbReference type="Proteomes" id="UP001257909">
    <property type="component" value="Unassembled WGS sequence"/>
</dbReference>